<dbReference type="PANTHER" id="PTHR43386">
    <property type="entry name" value="OLIGOPEPTIDE TRANSPORT SYSTEM PERMEASE PROTEIN APPC"/>
    <property type="match status" value="1"/>
</dbReference>
<keyword evidence="5 7" id="KW-1133">Transmembrane helix</keyword>
<keyword evidence="6 7" id="KW-0472">Membrane</keyword>
<evidence type="ECO:0000256" key="2">
    <source>
        <dbReference type="ARBA" id="ARBA00022448"/>
    </source>
</evidence>
<keyword evidence="3" id="KW-1003">Cell membrane</keyword>
<name>A0A938Y335_9BACL</name>
<comment type="caution">
    <text evidence="9">The sequence shown here is derived from an EMBL/GenBank/DDBJ whole genome shotgun (WGS) entry which is preliminary data.</text>
</comment>
<keyword evidence="10" id="KW-1185">Reference proteome</keyword>
<feature type="transmembrane region" description="Helical" evidence="7">
    <location>
        <begin position="240"/>
        <end position="263"/>
    </location>
</feature>
<keyword evidence="4 7" id="KW-0812">Transmembrane</keyword>
<comment type="subcellular location">
    <subcellularLocation>
        <location evidence="1 7">Cell membrane</location>
        <topology evidence="1 7">Multi-pass membrane protein</topology>
    </subcellularLocation>
</comment>
<dbReference type="GO" id="GO:0055085">
    <property type="term" value="P:transmembrane transport"/>
    <property type="evidence" value="ECO:0007669"/>
    <property type="project" value="InterPro"/>
</dbReference>
<evidence type="ECO:0000313" key="10">
    <source>
        <dbReference type="Proteomes" id="UP000717624"/>
    </source>
</evidence>
<gene>
    <name evidence="9" type="ORF">JOD01_001939</name>
</gene>
<accession>A0A938Y335</accession>
<reference evidence="9" key="1">
    <citation type="submission" date="2021-01" db="EMBL/GenBank/DDBJ databases">
        <title>Genomic Encyclopedia of Type Strains, Phase IV (KMG-IV): sequencing the most valuable type-strain genomes for metagenomic binning, comparative biology and taxonomic classification.</title>
        <authorList>
            <person name="Goeker M."/>
        </authorList>
    </citation>
    <scope>NUCLEOTIDE SEQUENCE</scope>
    <source>
        <strain evidence="9">DSM 25523</strain>
    </source>
</reference>
<dbReference type="InterPro" id="IPR025966">
    <property type="entry name" value="OppC_N"/>
</dbReference>
<dbReference type="Proteomes" id="UP000717624">
    <property type="component" value="Unassembled WGS sequence"/>
</dbReference>
<evidence type="ECO:0000256" key="4">
    <source>
        <dbReference type="ARBA" id="ARBA00022692"/>
    </source>
</evidence>
<dbReference type="Gene3D" id="1.10.3720.10">
    <property type="entry name" value="MetI-like"/>
    <property type="match status" value="1"/>
</dbReference>
<dbReference type="PANTHER" id="PTHR43386:SF25">
    <property type="entry name" value="PEPTIDE ABC TRANSPORTER PERMEASE PROTEIN"/>
    <property type="match status" value="1"/>
</dbReference>
<protein>
    <submittedName>
        <fullName evidence="9">Peptide/nickel transport system permease protein</fullName>
    </submittedName>
</protein>
<dbReference type="Pfam" id="PF00528">
    <property type="entry name" value="BPD_transp_1"/>
    <property type="match status" value="1"/>
</dbReference>
<evidence type="ECO:0000256" key="7">
    <source>
        <dbReference type="RuleBase" id="RU363032"/>
    </source>
</evidence>
<feature type="domain" description="ABC transmembrane type-1" evidence="8">
    <location>
        <begin position="73"/>
        <end position="263"/>
    </location>
</feature>
<feature type="transmembrane region" description="Helical" evidence="7">
    <location>
        <begin position="12"/>
        <end position="34"/>
    </location>
</feature>
<feature type="transmembrane region" description="Helical" evidence="7">
    <location>
        <begin position="113"/>
        <end position="133"/>
    </location>
</feature>
<evidence type="ECO:0000259" key="8">
    <source>
        <dbReference type="PROSITE" id="PS50928"/>
    </source>
</evidence>
<comment type="similarity">
    <text evidence="7">Belongs to the binding-protein-dependent transport system permease family.</text>
</comment>
<sequence length="276" mass="29624">MKTVKRFLRTGLGLLGALIILLLILVAIFAPAIATHDPNAQDYNAILQEPNAQHLFGTDDLGRDIFSRVVYGSRVSIEAAIVSVGIAMIIGVPIGLFTGYYRGFWDEWVVMRIIDAMQAFPFLILALAISAVLGSGFGNAMLAIGIGFAPSFVRITRGQVLSLRNMEYVQAAKSVGVKDMRIIFGHILPNALSPIIIQSTLGMATGILAEASLSYLGLGVQPPTPSWGSMLNQAQSLLSVAPYATFYPGLAIFVVVLGFNLLGDGLQQFLDPKARK</sequence>
<organism evidence="9 10">
    <name type="scientific">Brevibacillus fulvus</name>
    <dbReference type="NCBI Taxonomy" id="1125967"/>
    <lineage>
        <taxon>Bacteria</taxon>
        <taxon>Bacillati</taxon>
        <taxon>Bacillota</taxon>
        <taxon>Bacilli</taxon>
        <taxon>Bacillales</taxon>
        <taxon>Paenibacillaceae</taxon>
        <taxon>Brevibacillus</taxon>
    </lineage>
</organism>
<dbReference type="EMBL" id="JAFBEB010000005">
    <property type="protein sequence ID" value="MBM7590335.1"/>
    <property type="molecule type" value="Genomic_DNA"/>
</dbReference>
<dbReference type="PROSITE" id="PS50928">
    <property type="entry name" value="ABC_TM1"/>
    <property type="match status" value="1"/>
</dbReference>
<dbReference type="CDD" id="cd06261">
    <property type="entry name" value="TM_PBP2"/>
    <property type="match status" value="1"/>
</dbReference>
<dbReference type="SUPFAM" id="SSF161098">
    <property type="entry name" value="MetI-like"/>
    <property type="match status" value="1"/>
</dbReference>
<dbReference type="Pfam" id="PF12911">
    <property type="entry name" value="OppC_N"/>
    <property type="match status" value="1"/>
</dbReference>
<evidence type="ECO:0000313" key="9">
    <source>
        <dbReference type="EMBL" id="MBM7590335.1"/>
    </source>
</evidence>
<feature type="transmembrane region" description="Helical" evidence="7">
    <location>
        <begin position="79"/>
        <end position="101"/>
    </location>
</feature>
<evidence type="ECO:0000256" key="3">
    <source>
        <dbReference type="ARBA" id="ARBA00022475"/>
    </source>
</evidence>
<proteinExistence type="inferred from homology"/>
<evidence type="ECO:0000256" key="6">
    <source>
        <dbReference type="ARBA" id="ARBA00023136"/>
    </source>
</evidence>
<evidence type="ECO:0000256" key="1">
    <source>
        <dbReference type="ARBA" id="ARBA00004651"/>
    </source>
</evidence>
<keyword evidence="2 7" id="KW-0813">Transport</keyword>
<dbReference type="InterPro" id="IPR000515">
    <property type="entry name" value="MetI-like"/>
</dbReference>
<dbReference type="InterPro" id="IPR050366">
    <property type="entry name" value="BP-dependent_transpt_permease"/>
</dbReference>
<dbReference type="GO" id="GO:0005886">
    <property type="term" value="C:plasma membrane"/>
    <property type="evidence" value="ECO:0007669"/>
    <property type="project" value="UniProtKB-SubCell"/>
</dbReference>
<evidence type="ECO:0000256" key="5">
    <source>
        <dbReference type="ARBA" id="ARBA00022989"/>
    </source>
</evidence>
<dbReference type="InterPro" id="IPR035906">
    <property type="entry name" value="MetI-like_sf"/>
</dbReference>
<dbReference type="AlphaFoldDB" id="A0A938Y335"/>
<dbReference type="RefSeq" id="WP_204518084.1">
    <property type="nucleotide sequence ID" value="NZ_BAABIN010000020.1"/>
</dbReference>